<feature type="transmembrane region" description="Helical" evidence="1">
    <location>
        <begin position="6"/>
        <end position="23"/>
    </location>
</feature>
<keyword evidence="1" id="KW-0812">Transmembrane</keyword>
<dbReference type="EMBL" id="WKKI01000073">
    <property type="protein sequence ID" value="MRX74265.1"/>
    <property type="molecule type" value="Genomic_DNA"/>
</dbReference>
<keyword evidence="3" id="KW-1185">Reference proteome</keyword>
<evidence type="ECO:0000313" key="3">
    <source>
        <dbReference type="Proteomes" id="UP000448867"/>
    </source>
</evidence>
<reference evidence="2 3" key="1">
    <citation type="submission" date="2019-11" db="EMBL/GenBank/DDBJ databases">
        <title>Bacillus lacus genome.</title>
        <authorList>
            <person name="Allen C.J."/>
            <person name="Newman J.D."/>
        </authorList>
    </citation>
    <scope>NUCLEOTIDE SEQUENCE [LARGE SCALE GENOMIC DNA]</scope>
    <source>
        <strain evidence="2 3">KCTC 33946</strain>
    </source>
</reference>
<evidence type="ECO:0000313" key="2">
    <source>
        <dbReference type="EMBL" id="MRX74265.1"/>
    </source>
</evidence>
<keyword evidence="1" id="KW-1133">Transmembrane helix</keyword>
<dbReference type="Proteomes" id="UP000448867">
    <property type="component" value="Unassembled WGS sequence"/>
</dbReference>
<sequence>MEKKYFQYFMLVPIFIVFFYLSLPEVTFNQARHNLNEQYKVDLIEEYSVPAYREDWDFFGAKRSYFFVGIQDGEKVYFLVSANTGKVFKVDGRYP</sequence>
<evidence type="ECO:0000256" key="1">
    <source>
        <dbReference type="SAM" id="Phobius"/>
    </source>
</evidence>
<gene>
    <name evidence="2" type="ORF">GJU40_19285</name>
</gene>
<proteinExistence type="predicted"/>
<protein>
    <recommendedName>
        <fullName evidence="4">PepSY domain-containing protein</fullName>
    </recommendedName>
</protein>
<name>A0A7X2J2P2_9BACI</name>
<accession>A0A7X2J2P2</accession>
<dbReference type="RefSeq" id="WP_170289462.1">
    <property type="nucleotide sequence ID" value="NZ_WKKI01000073.1"/>
</dbReference>
<dbReference type="AlphaFoldDB" id="A0A7X2J2P2"/>
<organism evidence="2 3">
    <name type="scientific">Metabacillus lacus</name>
    <dbReference type="NCBI Taxonomy" id="1983721"/>
    <lineage>
        <taxon>Bacteria</taxon>
        <taxon>Bacillati</taxon>
        <taxon>Bacillota</taxon>
        <taxon>Bacilli</taxon>
        <taxon>Bacillales</taxon>
        <taxon>Bacillaceae</taxon>
        <taxon>Metabacillus</taxon>
    </lineage>
</organism>
<evidence type="ECO:0008006" key="4">
    <source>
        <dbReference type="Google" id="ProtNLM"/>
    </source>
</evidence>
<keyword evidence="1" id="KW-0472">Membrane</keyword>
<comment type="caution">
    <text evidence="2">The sequence shown here is derived from an EMBL/GenBank/DDBJ whole genome shotgun (WGS) entry which is preliminary data.</text>
</comment>